<dbReference type="Proteomes" id="UP001354989">
    <property type="component" value="Plasmid pPP6"/>
</dbReference>
<dbReference type="Pfam" id="PF21252">
    <property type="entry name" value="Glyco_hydro_109_C"/>
    <property type="match status" value="1"/>
</dbReference>
<keyword evidence="8" id="KW-0614">Plasmid</keyword>
<gene>
    <name evidence="8" type="primary">nagA_1</name>
    <name evidence="8" type="ORF">PEPS_44550</name>
</gene>
<accession>A0ABN6LG80</accession>
<dbReference type="InterPro" id="IPR049303">
    <property type="entry name" value="Glyco_hydro_109_C"/>
</dbReference>
<feature type="domain" description="Glycosyl hydrolase 109 C-terminal" evidence="7">
    <location>
        <begin position="138"/>
        <end position="314"/>
    </location>
</feature>
<comment type="similarity">
    <text evidence="2">Belongs to the Gfo/Idh/MocA family. Glycosyl hydrolase 109 subfamily.</text>
</comment>
<evidence type="ECO:0000313" key="9">
    <source>
        <dbReference type="Proteomes" id="UP001354989"/>
    </source>
</evidence>
<keyword evidence="3" id="KW-0378">Hydrolase</keyword>
<dbReference type="Gene3D" id="3.40.50.720">
    <property type="entry name" value="NAD(P)-binding Rossmann-like Domain"/>
    <property type="match status" value="1"/>
</dbReference>
<protein>
    <submittedName>
        <fullName evidence="8">Alpha-N-acetylgalactosaminidase</fullName>
    </submittedName>
</protein>
<geneLocation type="plasmid" evidence="8 9">
    <name>pPP6</name>
</geneLocation>
<evidence type="ECO:0000256" key="3">
    <source>
        <dbReference type="ARBA" id="ARBA00022801"/>
    </source>
</evidence>
<evidence type="ECO:0000259" key="6">
    <source>
        <dbReference type="Pfam" id="PF01408"/>
    </source>
</evidence>
<evidence type="ECO:0000259" key="7">
    <source>
        <dbReference type="Pfam" id="PF21252"/>
    </source>
</evidence>
<proteinExistence type="inferred from homology"/>
<keyword evidence="9" id="KW-1185">Reference proteome</keyword>
<dbReference type="EMBL" id="AP025298">
    <property type="protein sequence ID" value="BDD02175.1"/>
    <property type="molecule type" value="Genomic_DNA"/>
</dbReference>
<keyword evidence="5" id="KW-0326">Glycosidase</keyword>
<keyword evidence="4" id="KW-0560">Oxidoreductase</keyword>
<organism evidence="8 9">
    <name type="scientific">Persicobacter psychrovividus</name>
    <dbReference type="NCBI Taxonomy" id="387638"/>
    <lineage>
        <taxon>Bacteria</taxon>
        <taxon>Pseudomonadati</taxon>
        <taxon>Bacteroidota</taxon>
        <taxon>Cytophagia</taxon>
        <taxon>Cytophagales</taxon>
        <taxon>Persicobacteraceae</taxon>
        <taxon>Persicobacter</taxon>
    </lineage>
</organism>
<dbReference type="PANTHER" id="PTHR43818:SF11">
    <property type="entry name" value="BCDNA.GH03377"/>
    <property type="match status" value="1"/>
</dbReference>
<dbReference type="Pfam" id="PF01408">
    <property type="entry name" value="GFO_IDH_MocA"/>
    <property type="match status" value="1"/>
</dbReference>
<reference evidence="8 9" key="1">
    <citation type="submission" date="2021-12" db="EMBL/GenBank/DDBJ databases">
        <title>Genome sequencing of bacteria with rrn-lacking chromosome and rrn-plasmid.</title>
        <authorList>
            <person name="Anda M."/>
            <person name="Iwasaki W."/>
        </authorList>
    </citation>
    <scope>NUCLEOTIDE SEQUENCE [LARGE SCALE GENOMIC DNA]</scope>
    <source>
        <strain evidence="8 9">NBRC 101262</strain>
        <plasmid evidence="8 9">pPP6</plasmid>
    </source>
</reference>
<dbReference type="InterPro" id="IPR050463">
    <property type="entry name" value="Gfo/Idh/MocA_oxidrdct_glycsds"/>
</dbReference>
<evidence type="ECO:0000256" key="1">
    <source>
        <dbReference type="ARBA" id="ARBA00001911"/>
    </source>
</evidence>
<dbReference type="Gene3D" id="3.30.360.10">
    <property type="entry name" value="Dihydrodipicolinate Reductase, domain 2"/>
    <property type="match status" value="1"/>
</dbReference>
<dbReference type="SUPFAM" id="SSF51735">
    <property type="entry name" value="NAD(P)-binding Rossmann-fold domains"/>
    <property type="match status" value="1"/>
</dbReference>
<dbReference type="PANTHER" id="PTHR43818">
    <property type="entry name" value="BCDNA.GH03377"/>
    <property type="match status" value="1"/>
</dbReference>
<evidence type="ECO:0000313" key="8">
    <source>
        <dbReference type="EMBL" id="BDD02175.1"/>
    </source>
</evidence>
<evidence type="ECO:0000256" key="5">
    <source>
        <dbReference type="ARBA" id="ARBA00023295"/>
    </source>
</evidence>
<dbReference type="RefSeq" id="WP_338399342.1">
    <property type="nucleotide sequence ID" value="NZ_AP025298.1"/>
</dbReference>
<dbReference type="InterPro" id="IPR036291">
    <property type="entry name" value="NAD(P)-bd_dom_sf"/>
</dbReference>
<evidence type="ECO:0000256" key="4">
    <source>
        <dbReference type="ARBA" id="ARBA00023002"/>
    </source>
</evidence>
<feature type="domain" description="Gfo/Idh/MocA-like oxidoreductase N-terminal" evidence="6">
    <location>
        <begin position="5"/>
        <end position="127"/>
    </location>
</feature>
<sequence>MGKCKVAFVGLGYRGTIHLKNTMLSERAEIVALCDLDQALLLQSVDLCQENGYVVDFYTDFHKMCEQLAGQMDAVIISASWQQSLKIAKTFIAKQIYVGLEVTVVGSVAECVQMYEFTKQHGDHLFVLENVCYRQDVMAINNMVKAGVFGEIVHAQCGYKHDLRPVLFGSEKLKFGNGATGEAAWRTPYYLDQNADLYPHHGLGPICTMLGIGYQNYFTSITSFATKGIGIATYLKDLGGEHHPYLDLSFSLGDVITSVLQTSNGQTVVVHHDILSPRPYSLGFTLQGNKGIWEEHAQSVICLQEHHQEHRWQEAEQVYEPYIDSLWRVNEEAAKKSARHQMDYIMLIDFLDTVLKKSKPRYGVLDWAIWSMITPLSARSIERGNQKIPFPKIVEYEHRVTAAIF</sequence>
<evidence type="ECO:0000256" key="2">
    <source>
        <dbReference type="ARBA" id="ARBA00009329"/>
    </source>
</evidence>
<dbReference type="InterPro" id="IPR000683">
    <property type="entry name" value="Gfo/Idh/MocA-like_OxRdtase_N"/>
</dbReference>
<name>A0ABN6LG80_9BACT</name>
<comment type="cofactor">
    <cofactor evidence="1">
        <name>NAD(+)</name>
        <dbReference type="ChEBI" id="CHEBI:57540"/>
    </cofactor>
</comment>